<dbReference type="Proteomes" id="UP000653454">
    <property type="component" value="Unassembled WGS sequence"/>
</dbReference>
<evidence type="ECO:0000313" key="1">
    <source>
        <dbReference type="EMBL" id="CAG9130762.1"/>
    </source>
</evidence>
<protein>
    <submittedName>
        <fullName evidence="1">(diamondback moth) hypothetical protein</fullName>
    </submittedName>
</protein>
<gene>
    <name evidence="1" type="ORF">PLXY2_LOCUS10029</name>
</gene>
<sequence length="148" mass="15613">MAAHFVNGALSVAGYYERSVGLRRGAATGAEPGQDRTTDGSTCVASIQQQEPPPRAVYSGALSVAGYYERSVGLRRGAATGAEPGQDRTTGILERIAAINAQSASIVKTYLCSAVDHYASTYGDRGWGCGYRFESCLYLFISVGKTSN</sequence>
<name>A0A8S4FQD3_PLUXY</name>
<keyword evidence="2" id="KW-1185">Reference proteome</keyword>
<accession>A0A8S4FQD3</accession>
<evidence type="ECO:0000313" key="2">
    <source>
        <dbReference type="Proteomes" id="UP000653454"/>
    </source>
</evidence>
<comment type="caution">
    <text evidence="1">The sequence shown here is derived from an EMBL/GenBank/DDBJ whole genome shotgun (WGS) entry which is preliminary data.</text>
</comment>
<dbReference type="EMBL" id="CAJHNJ030000042">
    <property type="protein sequence ID" value="CAG9130762.1"/>
    <property type="molecule type" value="Genomic_DNA"/>
</dbReference>
<reference evidence="1" key="1">
    <citation type="submission" date="2020-11" db="EMBL/GenBank/DDBJ databases">
        <authorList>
            <person name="Whiteford S."/>
        </authorList>
    </citation>
    <scope>NUCLEOTIDE SEQUENCE</scope>
</reference>
<proteinExistence type="predicted"/>
<dbReference type="AlphaFoldDB" id="A0A8S4FQD3"/>
<organism evidence="1 2">
    <name type="scientific">Plutella xylostella</name>
    <name type="common">Diamondback moth</name>
    <name type="synonym">Plutella maculipennis</name>
    <dbReference type="NCBI Taxonomy" id="51655"/>
    <lineage>
        <taxon>Eukaryota</taxon>
        <taxon>Metazoa</taxon>
        <taxon>Ecdysozoa</taxon>
        <taxon>Arthropoda</taxon>
        <taxon>Hexapoda</taxon>
        <taxon>Insecta</taxon>
        <taxon>Pterygota</taxon>
        <taxon>Neoptera</taxon>
        <taxon>Endopterygota</taxon>
        <taxon>Lepidoptera</taxon>
        <taxon>Glossata</taxon>
        <taxon>Ditrysia</taxon>
        <taxon>Yponomeutoidea</taxon>
        <taxon>Plutellidae</taxon>
        <taxon>Plutella</taxon>
    </lineage>
</organism>